<proteinExistence type="inferred from homology"/>
<gene>
    <name evidence="2" type="ORF">Pmani_030585</name>
</gene>
<dbReference type="Proteomes" id="UP001292094">
    <property type="component" value="Unassembled WGS sequence"/>
</dbReference>
<dbReference type="SUPFAM" id="SSF52540">
    <property type="entry name" value="P-loop containing nucleoside triphosphate hydrolases"/>
    <property type="match status" value="1"/>
</dbReference>
<comment type="caution">
    <text evidence="2">The sequence shown here is derived from an EMBL/GenBank/DDBJ whole genome shotgun (WGS) entry which is preliminary data.</text>
</comment>
<protein>
    <recommendedName>
        <fullName evidence="4">Sulfotransferase</fullName>
    </recommendedName>
</protein>
<dbReference type="Gene3D" id="3.40.50.300">
    <property type="entry name" value="P-loop containing nucleotide triphosphate hydrolases"/>
    <property type="match status" value="1"/>
</dbReference>
<keyword evidence="3" id="KW-1185">Reference proteome</keyword>
<accession>A0AAE1TTB3</accession>
<evidence type="ECO:0000313" key="2">
    <source>
        <dbReference type="EMBL" id="KAK4296957.1"/>
    </source>
</evidence>
<comment type="similarity">
    <text evidence="1">Belongs to the WSCD family.</text>
</comment>
<evidence type="ECO:0008006" key="4">
    <source>
        <dbReference type="Google" id="ProtNLM"/>
    </source>
</evidence>
<dbReference type="AlphaFoldDB" id="A0AAE1TTB3"/>
<dbReference type="InterPro" id="IPR051589">
    <property type="entry name" value="Sialate-O-sulfotransferase"/>
</dbReference>
<evidence type="ECO:0000256" key="1">
    <source>
        <dbReference type="ARBA" id="ARBA00010236"/>
    </source>
</evidence>
<organism evidence="2 3">
    <name type="scientific">Petrolisthes manimaculis</name>
    <dbReference type="NCBI Taxonomy" id="1843537"/>
    <lineage>
        <taxon>Eukaryota</taxon>
        <taxon>Metazoa</taxon>
        <taxon>Ecdysozoa</taxon>
        <taxon>Arthropoda</taxon>
        <taxon>Crustacea</taxon>
        <taxon>Multicrustacea</taxon>
        <taxon>Malacostraca</taxon>
        <taxon>Eumalacostraca</taxon>
        <taxon>Eucarida</taxon>
        <taxon>Decapoda</taxon>
        <taxon>Pleocyemata</taxon>
        <taxon>Anomura</taxon>
        <taxon>Galatheoidea</taxon>
        <taxon>Porcellanidae</taxon>
        <taxon>Petrolisthes</taxon>
    </lineage>
</organism>
<reference evidence="2" key="1">
    <citation type="submission" date="2023-11" db="EMBL/GenBank/DDBJ databases">
        <title>Genome assemblies of two species of porcelain crab, Petrolisthes cinctipes and Petrolisthes manimaculis (Anomura: Porcellanidae).</title>
        <authorList>
            <person name="Angst P."/>
        </authorList>
    </citation>
    <scope>NUCLEOTIDE SEQUENCE</scope>
    <source>
        <strain evidence="2">PB745_02</strain>
        <tissue evidence="2">Gill</tissue>
    </source>
</reference>
<dbReference type="PANTHER" id="PTHR45964">
    <property type="entry name" value="WSCD FAMILY MEMBER CG9164"/>
    <property type="match status" value="1"/>
</dbReference>
<name>A0AAE1TTB3_9EUCA</name>
<sequence>MASFPGSGNTWLRYLAETLTGVFTGSVYHDEILALKEPTTTTLTYTTHHHYPYLYNPPPPPLPIQPTTTTLTYTTHHHYPYLYNPPPPPLPIQPTTTTLTYTIQPTTTQTSASTHTDVKAGLYHGGDFQFLLPSPGVRKVVVLLRSPWESILALRHYHAAGHTGFASSAFFRGPMWTNFTIERAELWVKLYTAWLSLPHTHTLVLHYEHLQHRLEQEAIRLMTFLGLPLDYGRLDCLTRYPEGRFRRPKYPKHLQGYTFPAEAANILHRGMAELDSLLLKGGHPLLPSHLYSFTPTVQQQEEFTAAPLVVVPAGG</sequence>
<evidence type="ECO:0000313" key="3">
    <source>
        <dbReference type="Proteomes" id="UP001292094"/>
    </source>
</evidence>
<dbReference type="PANTHER" id="PTHR45964:SF5">
    <property type="entry name" value="WSCD FAMILY MEMBER CG9164"/>
    <property type="match status" value="1"/>
</dbReference>
<dbReference type="EMBL" id="JAWZYT010003736">
    <property type="protein sequence ID" value="KAK4296957.1"/>
    <property type="molecule type" value="Genomic_DNA"/>
</dbReference>
<dbReference type="InterPro" id="IPR027417">
    <property type="entry name" value="P-loop_NTPase"/>
</dbReference>